<name>A0A0W8EAP1_9ZZZZ</name>
<dbReference type="GO" id="GO:0004803">
    <property type="term" value="F:transposase activity"/>
    <property type="evidence" value="ECO:0007669"/>
    <property type="project" value="InterPro"/>
</dbReference>
<dbReference type="EMBL" id="LNQE01001779">
    <property type="protein sequence ID" value="KUG05706.1"/>
    <property type="molecule type" value="Genomic_DNA"/>
</dbReference>
<organism evidence="2">
    <name type="scientific">hydrocarbon metagenome</name>
    <dbReference type="NCBI Taxonomy" id="938273"/>
    <lineage>
        <taxon>unclassified sequences</taxon>
        <taxon>metagenomes</taxon>
        <taxon>ecological metagenomes</taxon>
    </lineage>
</organism>
<dbReference type="Pfam" id="PF01609">
    <property type="entry name" value="DDE_Tnp_1"/>
    <property type="match status" value="1"/>
</dbReference>
<feature type="domain" description="Transposase IS4-like" evidence="1">
    <location>
        <begin position="112"/>
        <end position="299"/>
    </location>
</feature>
<dbReference type="GO" id="GO:0003677">
    <property type="term" value="F:DNA binding"/>
    <property type="evidence" value="ECO:0007669"/>
    <property type="project" value="InterPro"/>
</dbReference>
<dbReference type="PANTHER" id="PTHR33252:SF2">
    <property type="entry name" value="TRANSPOSASE IS4-LIKE DOMAIN-CONTAINING PROTEIN"/>
    <property type="match status" value="1"/>
</dbReference>
<protein>
    <recommendedName>
        <fullName evidence="1">Transposase IS4-like domain-containing protein</fullName>
    </recommendedName>
</protein>
<reference evidence="2" key="1">
    <citation type="journal article" date="2015" name="Proc. Natl. Acad. Sci. U.S.A.">
        <title>Networks of energetic and metabolic interactions define dynamics in microbial communities.</title>
        <authorList>
            <person name="Embree M."/>
            <person name="Liu J.K."/>
            <person name="Al-Bassam M.M."/>
            <person name="Zengler K."/>
        </authorList>
    </citation>
    <scope>NUCLEOTIDE SEQUENCE</scope>
</reference>
<proteinExistence type="predicted"/>
<dbReference type="AlphaFoldDB" id="A0A0W8EAP1"/>
<accession>A0A0W8EAP1</accession>
<evidence type="ECO:0000259" key="1">
    <source>
        <dbReference type="Pfam" id="PF01609"/>
    </source>
</evidence>
<dbReference type="InterPro" id="IPR002559">
    <property type="entry name" value="Transposase_11"/>
</dbReference>
<evidence type="ECO:0000313" key="2">
    <source>
        <dbReference type="EMBL" id="KUG05706.1"/>
    </source>
</evidence>
<sequence length="319" mass="36152">MPSNGQTKINIKIKEKTNPVIARRGASLLESHITLAGVTRMEPGVVFNTAITMAGMNQSASGITHIRDNQPSNTTLLKELHALEYDQLRQTSSDVLWESARRIIRKSQSYSFAIDATMDPYYGENESQAIVGGQRKHSTNYFYGYITLAVTDKGRRLTLAALPVDPGVPQLTYVRTFCDEIERRGCSVHVLCLDRGFYMAEIIAYLQQKQIPYIIPAKIMSEEMEQNLSGRTSHVFPYTIEGKDQAVLVQVFDIVKYLKGKGKKNGVVHHPYVFFGIPPSRTLIESLYSHRFAIESTYRERNIVRAKTSSKDPVLRYFY</sequence>
<dbReference type="PANTHER" id="PTHR33252">
    <property type="entry name" value="THIRD ORF IN TRANSPOSON ISC1160"/>
    <property type="match status" value="1"/>
</dbReference>
<comment type="caution">
    <text evidence="2">The sequence shown here is derived from an EMBL/GenBank/DDBJ whole genome shotgun (WGS) entry which is preliminary data.</text>
</comment>
<gene>
    <name evidence="2" type="ORF">ASZ90_016862</name>
</gene>
<dbReference type="GO" id="GO:0006313">
    <property type="term" value="P:DNA transposition"/>
    <property type="evidence" value="ECO:0007669"/>
    <property type="project" value="InterPro"/>
</dbReference>